<proteinExistence type="predicted"/>
<sequence length="77" mass="8409">MMLNDAIFLTAKTDRGTDVALHAGFMQGHAKTDLFVSRMIGRLASGNSRTSTDMYASRGKNCCGTRHPFPDQDEATI</sequence>
<accession>A0A1W2BXM3</accession>
<dbReference type="OrthoDB" id="9850430at2"/>
<dbReference type="AlphaFoldDB" id="A0A1W2BXM3"/>
<reference evidence="1 2" key="1">
    <citation type="submission" date="2017-04" db="EMBL/GenBank/DDBJ databases">
        <authorList>
            <person name="Afonso C.L."/>
            <person name="Miller P.J."/>
            <person name="Scott M.A."/>
            <person name="Spackman E."/>
            <person name="Goraichik I."/>
            <person name="Dimitrov K.M."/>
            <person name="Suarez D.L."/>
            <person name="Swayne D.E."/>
        </authorList>
    </citation>
    <scope>NUCLEOTIDE SEQUENCE [LARGE SCALE GENOMIC DNA]</scope>
    <source>
        <strain evidence="1 2">CGMCC 1.12644</strain>
    </source>
</reference>
<name>A0A1W2BXM3_9RHOB</name>
<organism evidence="1 2">
    <name type="scientific">Primorskyibacter flagellatus</name>
    <dbReference type="NCBI Taxonomy" id="1387277"/>
    <lineage>
        <taxon>Bacteria</taxon>
        <taxon>Pseudomonadati</taxon>
        <taxon>Pseudomonadota</taxon>
        <taxon>Alphaproteobacteria</taxon>
        <taxon>Rhodobacterales</taxon>
        <taxon>Roseobacteraceae</taxon>
        <taxon>Primorskyibacter</taxon>
    </lineage>
</organism>
<dbReference type="EMBL" id="FWYD01000005">
    <property type="protein sequence ID" value="SMC77506.1"/>
    <property type="molecule type" value="Genomic_DNA"/>
</dbReference>
<dbReference type="STRING" id="1387277.SAMN06295998_10567"/>
<protein>
    <submittedName>
        <fullName evidence="1">Uncharacterized protein</fullName>
    </submittedName>
</protein>
<evidence type="ECO:0000313" key="1">
    <source>
        <dbReference type="EMBL" id="SMC77506.1"/>
    </source>
</evidence>
<keyword evidence="2" id="KW-1185">Reference proteome</keyword>
<gene>
    <name evidence="1" type="ORF">SAMN06295998_10567</name>
</gene>
<dbReference type="Proteomes" id="UP000192330">
    <property type="component" value="Unassembled WGS sequence"/>
</dbReference>
<evidence type="ECO:0000313" key="2">
    <source>
        <dbReference type="Proteomes" id="UP000192330"/>
    </source>
</evidence>
<dbReference type="RefSeq" id="WP_084352805.1">
    <property type="nucleotide sequence ID" value="NZ_FWYD01000005.1"/>
</dbReference>